<dbReference type="Proteomes" id="UP000004995">
    <property type="component" value="Unassembled WGS sequence"/>
</dbReference>
<proteinExistence type="predicted"/>
<dbReference type="EnsemblPlants" id="KQL00929">
    <property type="protein sequence ID" value="KQL00929"/>
    <property type="gene ID" value="SETIT_013527mg"/>
</dbReference>
<evidence type="ECO:0000313" key="2">
    <source>
        <dbReference type="EnsemblPlants" id="KQL00929"/>
    </source>
</evidence>
<dbReference type="EMBL" id="AGNK02003586">
    <property type="status" value="NOT_ANNOTATED_CDS"/>
    <property type="molecule type" value="Genomic_DNA"/>
</dbReference>
<dbReference type="Gramene" id="KQL00929">
    <property type="protein sequence ID" value="KQL00929"/>
    <property type="gene ID" value="SETIT_013527mg"/>
</dbReference>
<evidence type="ECO:0000313" key="3">
    <source>
        <dbReference type="Proteomes" id="UP000004995"/>
    </source>
</evidence>
<sequence length="245" mass="26933">MERKCSIPCFKAHKQHALRRDALHDSLGSVHTTKLHYDDDDGDLASTPSWPAIIRYLSLRVSSVHSNPSSSPIMRWTPFATSRLELDAPPPPPVGTGARSRISYHGAGFMRKKTESSHLCPLTVEPWNMAPPARTATGVTSPPAISAKSGLNRSRYGSRQVVPSGHTTRSPCSSSDRMIRLSRRRSRVSRTVGIGAISSEKPARLYVTAVTFRRSTVERITGSISVWWLHANNVPRRRPAGPVAP</sequence>
<name>A0A0Q3P397_SETIT</name>
<accession>A0A0Q3P397</accession>
<evidence type="ECO:0000256" key="1">
    <source>
        <dbReference type="SAM" id="MobiDB-lite"/>
    </source>
</evidence>
<feature type="region of interest" description="Disordered" evidence="1">
    <location>
        <begin position="133"/>
        <end position="176"/>
    </location>
</feature>
<keyword evidence="3" id="KW-1185">Reference proteome</keyword>
<reference evidence="3" key="1">
    <citation type="journal article" date="2012" name="Nat. Biotechnol.">
        <title>Reference genome sequence of the model plant Setaria.</title>
        <authorList>
            <person name="Bennetzen J.L."/>
            <person name="Schmutz J."/>
            <person name="Wang H."/>
            <person name="Percifield R."/>
            <person name="Hawkins J."/>
            <person name="Pontaroli A.C."/>
            <person name="Estep M."/>
            <person name="Feng L."/>
            <person name="Vaughn J.N."/>
            <person name="Grimwood J."/>
            <person name="Jenkins J."/>
            <person name="Barry K."/>
            <person name="Lindquist E."/>
            <person name="Hellsten U."/>
            <person name="Deshpande S."/>
            <person name="Wang X."/>
            <person name="Wu X."/>
            <person name="Mitros T."/>
            <person name="Triplett J."/>
            <person name="Yang X."/>
            <person name="Ye C.Y."/>
            <person name="Mauro-Herrera M."/>
            <person name="Wang L."/>
            <person name="Li P."/>
            <person name="Sharma M."/>
            <person name="Sharma R."/>
            <person name="Ronald P.C."/>
            <person name="Panaud O."/>
            <person name="Kellogg E.A."/>
            <person name="Brutnell T.P."/>
            <person name="Doust A.N."/>
            <person name="Tuskan G.A."/>
            <person name="Rokhsar D."/>
            <person name="Devos K.M."/>
        </authorList>
    </citation>
    <scope>NUCLEOTIDE SEQUENCE [LARGE SCALE GENOMIC DNA]</scope>
    <source>
        <strain evidence="3">cv. Yugu1</strain>
    </source>
</reference>
<dbReference type="ExpressionAtlas" id="A0A0Q3P397">
    <property type="expression patterns" value="baseline"/>
</dbReference>
<dbReference type="InParanoid" id="A0A0Q3P397"/>
<reference evidence="2" key="2">
    <citation type="submission" date="2018-08" db="UniProtKB">
        <authorList>
            <consortium name="EnsemblPlants"/>
        </authorList>
    </citation>
    <scope>IDENTIFICATION</scope>
    <source>
        <strain evidence="2">Yugu1</strain>
    </source>
</reference>
<dbReference type="eggNOG" id="ENOG502R6SJ">
    <property type="taxonomic scope" value="Eukaryota"/>
</dbReference>
<protein>
    <submittedName>
        <fullName evidence="2">Uncharacterized protein</fullName>
    </submittedName>
</protein>
<dbReference type="AlphaFoldDB" id="A0A0Q3P397"/>
<organism evidence="2 3">
    <name type="scientific">Setaria italica</name>
    <name type="common">Foxtail millet</name>
    <name type="synonym">Panicum italicum</name>
    <dbReference type="NCBI Taxonomy" id="4555"/>
    <lineage>
        <taxon>Eukaryota</taxon>
        <taxon>Viridiplantae</taxon>
        <taxon>Streptophyta</taxon>
        <taxon>Embryophyta</taxon>
        <taxon>Tracheophyta</taxon>
        <taxon>Spermatophyta</taxon>
        <taxon>Magnoliopsida</taxon>
        <taxon>Liliopsida</taxon>
        <taxon>Poales</taxon>
        <taxon>Poaceae</taxon>
        <taxon>PACMAD clade</taxon>
        <taxon>Panicoideae</taxon>
        <taxon>Panicodae</taxon>
        <taxon>Paniceae</taxon>
        <taxon>Cenchrinae</taxon>
        <taxon>Setaria</taxon>
    </lineage>
</organism>